<keyword evidence="2" id="KW-1185">Reference proteome</keyword>
<dbReference type="AlphaFoldDB" id="A0A6S7JTD9"/>
<reference evidence="1" key="1">
    <citation type="submission" date="2020-04" db="EMBL/GenBank/DDBJ databases">
        <authorList>
            <person name="Alioto T."/>
            <person name="Alioto T."/>
            <person name="Gomez Garrido J."/>
        </authorList>
    </citation>
    <scope>NUCLEOTIDE SEQUENCE</scope>
    <source>
        <strain evidence="1">A484AB</strain>
    </source>
</reference>
<comment type="caution">
    <text evidence="1">The sequence shown here is derived from an EMBL/GenBank/DDBJ whole genome shotgun (WGS) entry which is preliminary data.</text>
</comment>
<protein>
    <submittedName>
        <fullName evidence="1">Uncharacterized protein</fullName>
    </submittedName>
</protein>
<sequence length="181" mass="20071">MYADDTNITTTGKSIKETASGANTDLENIRIWIKPNKLTLNVTKTEYMFIASDSNLDKLRDIPYLVLGGKPIRRVKVSKSLGIFIDERLSWRDHIDKISKTICSGISGLRQHGGVDEEHFEAVLGCVHDVSVVEEGGSGEIEASKTVTPKCSRRSLDFTGKHALTPESKSKNLPNPKRFQI</sequence>
<name>A0A6S7JTD9_PARCT</name>
<dbReference type="OrthoDB" id="8061713at2759"/>
<gene>
    <name evidence="1" type="ORF">PACLA_8A006328</name>
</gene>
<proteinExistence type="predicted"/>
<dbReference type="EMBL" id="CACRXK020021679">
    <property type="protein sequence ID" value="CAB4036076.1"/>
    <property type="molecule type" value="Genomic_DNA"/>
</dbReference>
<dbReference type="Proteomes" id="UP001152795">
    <property type="component" value="Unassembled WGS sequence"/>
</dbReference>
<accession>A0A6S7JTD9</accession>
<feature type="non-terminal residue" evidence="1">
    <location>
        <position position="181"/>
    </location>
</feature>
<organism evidence="1 2">
    <name type="scientific">Paramuricea clavata</name>
    <name type="common">Red gorgonian</name>
    <name type="synonym">Violescent sea-whip</name>
    <dbReference type="NCBI Taxonomy" id="317549"/>
    <lineage>
        <taxon>Eukaryota</taxon>
        <taxon>Metazoa</taxon>
        <taxon>Cnidaria</taxon>
        <taxon>Anthozoa</taxon>
        <taxon>Octocorallia</taxon>
        <taxon>Malacalcyonacea</taxon>
        <taxon>Plexauridae</taxon>
        <taxon>Paramuricea</taxon>
    </lineage>
</organism>
<evidence type="ECO:0000313" key="1">
    <source>
        <dbReference type="EMBL" id="CAB4036076.1"/>
    </source>
</evidence>
<evidence type="ECO:0000313" key="2">
    <source>
        <dbReference type="Proteomes" id="UP001152795"/>
    </source>
</evidence>